<evidence type="ECO:0000313" key="3">
    <source>
        <dbReference type="Proteomes" id="UP000094526"/>
    </source>
</evidence>
<keyword evidence="3" id="KW-1185">Reference proteome</keyword>
<dbReference type="Gene3D" id="3.20.20.80">
    <property type="entry name" value="Glycosidases"/>
    <property type="match status" value="1"/>
</dbReference>
<evidence type="ECO:0000256" key="1">
    <source>
        <dbReference type="SAM" id="SignalP"/>
    </source>
</evidence>
<dbReference type="EMBL" id="LGRB01000019">
    <property type="protein sequence ID" value="OCT45862.1"/>
    <property type="molecule type" value="Genomic_DNA"/>
</dbReference>
<dbReference type="STRING" id="86049.A0A1C1CBL9"/>
<organism evidence="2 3">
    <name type="scientific">Cladophialophora carrionii</name>
    <dbReference type="NCBI Taxonomy" id="86049"/>
    <lineage>
        <taxon>Eukaryota</taxon>
        <taxon>Fungi</taxon>
        <taxon>Dikarya</taxon>
        <taxon>Ascomycota</taxon>
        <taxon>Pezizomycotina</taxon>
        <taxon>Eurotiomycetes</taxon>
        <taxon>Chaetothyriomycetidae</taxon>
        <taxon>Chaetothyriales</taxon>
        <taxon>Herpotrichiellaceae</taxon>
        <taxon>Cladophialophora</taxon>
    </lineage>
</organism>
<dbReference type="InterPro" id="IPR005197">
    <property type="entry name" value="Glyco_hydro_71"/>
</dbReference>
<sequence length="429" mass="46361">MLSLHLAYLICAGFAAPTLAQSVFAHVIVGNTYGYTQDDWARDIAIALNASVDGFALNIGYLDTIDPAGFVQAQLDSAYHAANGAGFQLFPSFDYAAQGAWDQNAVIKTITSYSSRPSQFKWEGGPLASTFEGPDSAGDWGYIKSQTNCFFVPDFSSQGAFGAAAKPNVDGLLSWNAWPEGANDMTDGDDQAYIAALNGRPYVMPVSPWFYTNLPQWSKNWLWRGDDLWHHRWQQVAEVQPTFVEILTWNDWGESHYIGPLPPSDSAIPTGAEPYVKSNPHDAWLKDLPHYIAQYRNTTRPDESHVTFWYRLNPSNSGSSGGTTCNTPSYQTPFPPHECVADAVFFTAFVPDNAIATVNVTIGGATQSVTATAPGIFHSSVSFNDIRDGAVSVAVSASDGTEIGPVNGAAITTDCVGGKVNWNVWVGGS</sequence>
<dbReference type="CDD" id="cd11577">
    <property type="entry name" value="GH71"/>
    <property type="match status" value="1"/>
</dbReference>
<dbReference type="VEuPathDB" id="FungiDB:G647_03752"/>
<comment type="caution">
    <text evidence="2">The sequence shown here is derived from an EMBL/GenBank/DDBJ whole genome shotgun (WGS) entry which is preliminary data.</text>
</comment>
<protein>
    <submittedName>
        <fullName evidence="2">Glucan endo-1,3-alpha-glucosidase agn1</fullName>
    </submittedName>
</protein>
<reference evidence="3" key="1">
    <citation type="submission" date="2015-07" db="EMBL/GenBank/DDBJ databases">
        <authorList>
            <person name="Teixeira M.M."/>
            <person name="Souza R.C."/>
            <person name="Almeida L.G."/>
            <person name="Vicente V.A."/>
            <person name="de Hoog S."/>
            <person name="Bocca A.L."/>
            <person name="de Almeida S.R."/>
            <person name="Vasconcelos A.T."/>
            <person name="Felipe M.S."/>
        </authorList>
    </citation>
    <scope>NUCLEOTIDE SEQUENCE [LARGE SCALE GENOMIC DNA]</scope>
    <source>
        <strain evidence="3">KSF</strain>
    </source>
</reference>
<dbReference type="eggNOG" id="ENOG502RZ85">
    <property type="taxonomic scope" value="Eukaryota"/>
</dbReference>
<dbReference type="VEuPathDB" id="FungiDB:CLCR_01575"/>
<gene>
    <name evidence="2" type="primary">agn1</name>
    <name evidence="2" type="ORF">CLCR_01575</name>
</gene>
<name>A0A1C1CBL9_9EURO</name>
<dbReference type="OrthoDB" id="3257981at2759"/>
<feature type="chain" id="PRO_5008650692" evidence="1">
    <location>
        <begin position="21"/>
        <end position="429"/>
    </location>
</feature>
<dbReference type="AlphaFoldDB" id="A0A1C1CBL9"/>
<dbReference type="GO" id="GO:0051118">
    <property type="term" value="F:glucan endo-1,3-alpha-glucosidase activity"/>
    <property type="evidence" value="ECO:0007669"/>
    <property type="project" value="InterPro"/>
</dbReference>
<accession>A0A1C1CBL9</accession>
<proteinExistence type="predicted"/>
<dbReference type="Pfam" id="PF03659">
    <property type="entry name" value="Glyco_hydro_71"/>
    <property type="match status" value="1"/>
</dbReference>
<feature type="signal peptide" evidence="1">
    <location>
        <begin position="1"/>
        <end position="20"/>
    </location>
</feature>
<evidence type="ECO:0000313" key="2">
    <source>
        <dbReference type="EMBL" id="OCT45862.1"/>
    </source>
</evidence>
<dbReference type="Proteomes" id="UP000094526">
    <property type="component" value="Unassembled WGS sequence"/>
</dbReference>
<keyword evidence="1" id="KW-0732">Signal</keyword>